<feature type="region of interest" description="Disordered" evidence="6">
    <location>
        <begin position="516"/>
        <end position="556"/>
    </location>
</feature>
<dbReference type="GO" id="GO:0008239">
    <property type="term" value="F:dipeptidyl-peptidase activity"/>
    <property type="evidence" value="ECO:0007669"/>
    <property type="project" value="TreeGrafter"/>
</dbReference>
<evidence type="ECO:0000313" key="8">
    <source>
        <dbReference type="EMBL" id="RMZ22580.1"/>
    </source>
</evidence>
<dbReference type="Proteomes" id="UP000281677">
    <property type="component" value="Unassembled WGS sequence"/>
</dbReference>
<organism evidence="8 9">
    <name type="scientific">Hortaea werneckii</name>
    <name type="common">Black yeast</name>
    <name type="synonym">Cladosporium werneckii</name>
    <dbReference type="NCBI Taxonomy" id="91943"/>
    <lineage>
        <taxon>Eukaryota</taxon>
        <taxon>Fungi</taxon>
        <taxon>Dikarya</taxon>
        <taxon>Ascomycota</taxon>
        <taxon>Pezizomycotina</taxon>
        <taxon>Dothideomycetes</taxon>
        <taxon>Dothideomycetidae</taxon>
        <taxon>Mycosphaerellales</taxon>
        <taxon>Teratosphaeriaceae</taxon>
        <taxon>Hortaea</taxon>
    </lineage>
</organism>
<accession>A0A3M7IAG4</accession>
<dbReference type="PANTHER" id="PTHR11010:SF117">
    <property type="entry name" value="SERINE PROTEASE 16"/>
    <property type="match status" value="1"/>
</dbReference>
<proteinExistence type="inferred from homology"/>
<evidence type="ECO:0000256" key="5">
    <source>
        <dbReference type="ARBA" id="ARBA00023180"/>
    </source>
</evidence>
<dbReference type="OrthoDB" id="1735038at2759"/>
<evidence type="ECO:0000256" key="2">
    <source>
        <dbReference type="ARBA" id="ARBA00022670"/>
    </source>
</evidence>
<dbReference type="Gene3D" id="3.40.50.1820">
    <property type="entry name" value="alpha/beta hydrolase"/>
    <property type="match status" value="2"/>
</dbReference>
<name>A0A3M7IAG4_HORWE</name>
<evidence type="ECO:0000256" key="7">
    <source>
        <dbReference type="SAM" id="SignalP"/>
    </source>
</evidence>
<keyword evidence="3 7" id="KW-0732">Signal</keyword>
<dbReference type="EMBL" id="QWIT01000554">
    <property type="protein sequence ID" value="RMZ22580.1"/>
    <property type="molecule type" value="Genomic_DNA"/>
</dbReference>
<dbReference type="SUPFAM" id="SSF53474">
    <property type="entry name" value="alpha/beta-Hydrolases"/>
    <property type="match status" value="1"/>
</dbReference>
<protein>
    <recommendedName>
        <fullName evidence="10">Serine carboxypeptidase S28</fullName>
    </recommendedName>
</protein>
<comment type="caution">
    <text evidence="8">The sequence shown here is derived from an EMBL/GenBank/DDBJ whole genome shotgun (WGS) entry which is preliminary data.</text>
</comment>
<evidence type="ECO:0000313" key="9">
    <source>
        <dbReference type="Proteomes" id="UP000281677"/>
    </source>
</evidence>
<feature type="compositionally biased region" description="Pro residues" evidence="6">
    <location>
        <begin position="545"/>
        <end position="556"/>
    </location>
</feature>
<evidence type="ECO:0000256" key="4">
    <source>
        <dbReference type="ARBA" id="ARBA00022801"/>
    </source>
</evidence>
<dbReference type="Pfam" id="PF05577">
    <property type="entry name" value="Peptidase_S28"/>
    <property type="match status" value="1"/>
</dbReference>
<dbReference type="PANTHER" id="PTHR11010">
    <property type="entry name" value="PROTEASE S28 PRO-X CARBOXYPEPTIDASE-RELATED"/>
    <property type="match status" value="1"/>
</dbReference>
<sequence>MTSLVRVATWALAGIAGVDALSDGLTSGRQTVRDLRKAAEEQASTKLKRDIDPALLYPEHNFTTPIDHFHNETKYEPHSNGTFNMRYWFDASHYEPGGPVIILQSGETSAAGRLPFLQKGILAQLAEATHGIGVVLEHRYYGTSFPTPDLSTENLRFLTTAQALADEAYFAQNIQFPGLEDLGDLTSKTTAYLSYGGSYSGAFSAFLRVQYPETFFGAISSSGVTKAIYDYWQYYEPIAENGPPECIAAQKTLTHIVDNILIGKNDSDLTATLKSAFGLPNVTYDNDFANTLASGIGNWQSLNWDPAVGSSEVYNYCANISDTDVLYPATECLRSTASYLIDQGGYSANMSLVNQMLNYIGYVNLTSVSSCAEEDETQDQCFSNHNATFYQQDSLDDTWRAWPYQYCTEWGYLQTGSGVPQDQLPLISRTLDLDYMMIICNEAFGIYGPPNTTTVNKYGGYDISYPRLAFIDGEWDPWRPATPHAFGKERLSTVSASSALQNLEIQQQQQPIIGQPQLTESPSPIHYSPISSSFPAPPLVKHNPTPKPPGFPQSPH</sequence>
<feature type="chain" id="PRO_5018030193" description="Serine carboxypeptidase S28" evidence="7">
    <location>
        <begin position="21"/>
        <end position="556"/>
    </location>
</feature>
<evidence type="ECO:0000256" key="3">
    <source>
        <dbReference type="ARBA" id="ARBA00022729"/>
    </source>
</evidence>
<evidence type="ECO:0000256" key="6">
    <source>
        <dbReference type="SAM" id="MobiDB-lite"/>
    </source>
</evidence>
<dbReference type="InterPro" id="IPR008758">
    <property type="entry name" value="Peptidase_S28"/>
</dbReference>
<dbReference type="InterPro" id="IPR029058">
    <property type="entry name" value="AB_hydrolase_fold"/>
</dbReference>
<dbReference type="AlphaFoldDB" id="A0A3M7IAG4"/>
<evidence type="ECO:0008006" key="10">
    <source>
        <dbReference type="Google" id="ProtNLM"/>
    </source>
</evidence>
<feature type="signal peptide" evidence="7">
    <location>
        <begin position="1"/>
        <end position="20"/>
    </location>
</feature>
<feature type="compositionally biased region" description="Low complexity" evidence="6">
    <location>
        <begin position="516"/>
        <end position="534"/>
    </location>
</feature>
<dbReference type="GO" id="GO:0070008">
    <property type="term" value="F:serine-type exopeptidase activity"/>
    <property type="evidence" value="ECO:0007669"/>
    <property type="project" value="InterPro"/>
</dbReference>
<keyword evidence="2" id="KW-0645">Protease</keyword>
<keyword evidence="4" id="KW-0378">Hydrolase</keyword>
<dbReference type="GO" id="GO:0006508">
    <property type="term" value="P:proteolysis"/>
    <property type="evidence" value="ECO:0007669"/>
    <property type="project" value="UniProtKB-KW"/>
</dbReference>
<keyword evidence="5" id="KW-0325">Glycoprotein</keyword>
<evidence type="ECO:0000256" key="1">
    <source>
        <dbReference type="ARBA" id="ARBA00011079"/>
    </source>
</evidence>
<dbReference type="FunFam" id="3.40.50.1820:FF:000251">
    <property type="entry name" value="Extracelular serine carboxypeptidase, putative"/>
    <property type="match status" value="1"/>
</dbReference>
<gene>
    <name evidence="8" type="ORF">D0859_13399</name>
</gene>
<comment type="similarity">
    <text evidence="1">Belongs to the peptidase S28 family.</text>
</comment>
<reference evidence="8 9" key="1">
    <citation type="journal article" date="2018" name="BMC Genomics">
        <title>Genomic evidence for intraspecific hybridization in a clonal and extremely halotolerant yeast.</title>
        <authorList>
            <person name="Gostincar C."/>
            <person name="Stajich J.E."/>
            <person name="Zupancic J."/>
            <person name="Zalar P."/>
            <person name="Gunde-Cimerman N."/>
        </authorList>
    </citation>
    <scope>NUCLEOTIDE SEQUENCE [LARGE SCALE GENOMIC DNA]</scope>
    <source>
        <strain evidence="8 9">EXF-120</strain>
    </source>
</reference>